<evidence type="ECO:0000313" key="2">
    <source>
        <dbReference type="Proteomes" id="UP000831495"/>
    </source>
</evidence>
<dbReference type="PROSITE" id="PS51257">
    <property type="entry name" value="PROKAR_LIPOPROTEIN"/>
    <property type="match status" value="1"/>
</dbReference>
<organism evidence="1 2">
    <name type="scientific">Bombilactobacillus folatiphilus</name>
    <dbReference type="NCBI Taxonomy" id="2923362"/>
    <lineage>
        <taxon>Bacteria</taxon>
        <taxon>Bacillati</taxon>
        <taxon>Bacillota</taxon>
        <taxon>Bacilli</taxon>
        <taxon>Lactobacillales</taxon>
        <taxon>Lactobacillaceae</taxon>
        <taxon>Bombilactobacillus</taxon>
    </lineage>
</organism>
<dbReference type="EMBL" id="CP093366">
    <property type="protein sequence ID" value="UQS81945.1"/>
    <property type="molecule type" value="Genomic_DNA"/>
</dbReference>
<evidence type="ECO:0008006" key="3">
    <source>
        <dbReference type="Google" id="ProtNLM"/>
    </source>
</evidence>
<accession>A0ABY4P8L0</accession>
<reference evidence="1" key="1">
    <citation type="journal article" date="2022" name="Int. J. Syst. Evol. Microbiol.">
        <title>Apilactobacillus apisilvae sp. nov., Nicolia spurrieriana gen. nov. sp. nov., Bombilactobacillus folatiphilus sp. nov. and Bombilactobacillus thymidiniphilus sp. nov., four new lactic acid bacterial isolates from stingless bees Tetragonula carbonaria and Austroplebeia australis.</title>
        <authorList>
            <person name="Oliphant S.A."/>
            <person name="Watson-Haigh N.S."/>
            <person name="Sumby K.M."/>
            <person name="Gardner J."/>
            <person name="Groom S."/>
            <person name="Jiranek V."/>
        </authorList>
    </citation>
    <scope>NUCLEOTIDE SEQUENCE</scope>
    <source>
        <strain evidence="1">SG4_D2</strain>
    </source>
</reference>
<sequence>MNKQQIGHRSWLLLVVSGLWLGLMAGCMRQKPANQQVVQSKSAWYLYQKPNQNVQRLCFYPNHTVSVQHVDLLGDKKGSSVLNTKFTNPTYQSNKDGHEITIATTPPRMILAVKKAYQGKVAGYQVKGWQVTYQGATWKLVQIASTNHQQVKKYRQKQKRVRQAHLSKHHSDQLGTTLMKHLQKPQAKLASAQLAGKSIAGEYNYRALLALSRAYGHLSIDRQGHFTNTLYIHDKQSKNNSADNPVMLQQQTISGHLKSLYGKLYFQPENLLTVNYYTSGQNPDNPAIKSINLATNSKKYGKNIKLSQFRLEQGQKNLLLFNQDLHPVTDDGTQGLQLYPADKGEPTLKQQYDKLYQHYRDLKQTPVASNADLRQLVSVLADQNQSQIAGIGVNLTGKFSVTQDPKSFIGIDRNGRKQPPRQYLAMLEPAVLQDKKSKQTVNTPAGEFLIFGFYQKQLYLLQQPDADSTTTTWTGFKRLPAKLPVANITWN</sequence>
<proteinExistence type="predicted"/>
<evidence type="ECO:0000313" key="1">
    <source>
        <dbReference type="EMBL" id="UQS81945.1"/>
    </source>
</evidence>
<keyword evidence="2" id="KW-1185">Reference proteome</keyword>
<dbReference type="RefSeq" id="WP_249514213.1">
    <property type="nucleotide sequence ID" value="NZ_CP093366.1"/>
</dbReference>
<name>A0ABY4P8L0_9LACO</name>
<dbReference type="Proteomes" id="UP000831495">
    <property type="component" value="Chromosome"/>
</dbReference>
<gene>
    <name evidence="1" type="ORF">MOO45_07080</name>
</gene>
<protein>
    <recommendedName>
        <fullName evidence="3">Lipoprotein</fullName>
    </recommendedName>
</protein>